<accession>A0AAD8T7N4</accession>
<protein>
    <submittedName>
        <fullName evidence="3">Uncharacterized protein</fullName>
    </submittedName>
</protein>
<dbReference type="AlphaFoldDB" id="A0AAD8T7N4"/>
<proteinExistence type="predicted"/>
<dbReference type="Proteomes" id="UP001231189">
    <property type="component" value="Unassembled WGS sequence"/>
</dbReference>
<comment type="caution">
    <text evidence="3">The sequence shown here is derived from an EMBL/GenBank/DDBJ whole genome shotgun (WGS) entry which is preliminary data.</text>
</comment>
<feature type="compositionally biased region" description="Polar residues" evidence="2">
    <location>
        <begin position="241"/>
        <end position="250"/>
    </location>
</feature>
<dbReference type="EMBL" id="JAUUTY010000002">
    <property type="protein sequence ID" value="KAK1677022.1"/>
    <property type="molecule type" value="Genomic_DNA"/>
</dbReference>
<feature type="region of interest" description="Disordered" evidence="2">
    <location>
        <begin position="97"/>
        <end position="302"/>
    </location>
</feature>
<evidence type="ECO:0000313" key="4">
    <source>
        <dbReference type="Proteomes" id="UP001231189"/>
    </source>
</evidence>
<keyword evidence="4" id="KW-1185">Reference proteome</keyword>
<evidence type="ECO:0000256" key="2">
    <source>
        <dbReference type="SAM" id="MobiDB-lite"/>
    </source>
</evidence>
<gene>
    <name evidence="3" type="ORF">QYE76_037870</name>
</gene>
<reference evidence="3" key="1">
    <citation type="submission" date="2023-07" db="EMBL/GenBank/DDBJ databases">
        <title>A chromosome-level genome assembly of Lolium multiflorum.</title>
        <authorList>
            <person name="Chen Y."/>
            <person name="Copetti D."/>
            <person name="Kolliker R."/>
            <person name="Studer B."/>
        </authorList>
    </citation>
    <scope>NUCLEOTIDE SEQUENCE</scope>
    <source>
        <strain evidence="3">02402/16</strain>
        <tissue evidence="3">Leaf</tissue>
    </source>
</reference>
<keyword evidence="1" id="KW-0175">Coiled coil</keyword>
<evidence type="ECO:0000256" key="1">
    <source>
        <dbReference type="SAM" id="Coils"/>
    </source>
</evidence>
<feature type="coiled-coil region" evidence="1">
    <location>
        <begin position="340"/>
        <end position="399"/>
    </location>
</feature>
<sequence>MAAEDLVAAEWERSKISNQDANLMKKLGLMKKKEALIFHSEESFPSPPSNIGCSLQARKNLCGCMSGDKDVDRISEDLSVKDLEKLVRRVSSLSKKDSVPSSCRVEPFNSANPLPKKRQIESSLPPLPEGGEVEERTVVTDDTQGISCPESEVAGSHKSAASSERETASEASESVRSPPSAASPKNKRKRNEVEDSGTSKPSGSPAKETSPEEGEAFSPYDDALISSGEEEEEPAADVTAPISTSQTLVLSETHHAEEETSPPPQDLEMSTPDASPRAPSPKRARVGLGEGQGLLAGSSTTPSLDDPLMKEFIHLATQFVGYCNTVESLKEALTKANKCADDLAMKLEQSEKAREKAEQDAASVGDLRTRLHEAETALSEKVTQQIAREEDIIGRLESQNRRFVRKMGADFDLEEPEGDRLLDVVSLLEIHGDLARRSIADARTAFTRLFPYFFPKKKQPEIFSELAKHFIPEEDLGLTFRQENLKVGVEGTIALVAESQQSVDWSKAGEAKKINKEKWQALIKAAKPHSKKILSFLGYKPAASSSAAKPEVK</sequence>
<name>A0AAD8T7N4_LOLMU</name>
<organism evidence="3 4">
    <name type="scientific">Lolium multiflorum</name>
    <name type="common">Italian ryegrass</name>
    <name type="synonym">Lolium perenne subsp. multiflorum</name>
    <dbReference type="NCBI Taxonomy" id="4521"/>
    <lineage>
        <taxon>Eukaryota</taxon>
        <taxon>Viridiplantae</taxon>
        <taxon>Streptophyta</taxon>
        <taxon>Embryophyta</taxon>
        <taxon>Tracheophyta</taxon>
        <taxon>Spermatophyta</taxon>
        <taxon>Magnoliopsida</taxon>
        <taxon>Liliopsida</taxon>
        <taxon>Poales</taxon>
        <taxon>Poaceae</taxon>
        <taxon>BOP clade</taxon>
        <taxon>Pooideae</taxon>
        <taxon>Poodae</taxon>
        <taxon>Poeae</taxon>
        <taxon>Poeae Chloroplast Group 2 (Poeae type)</taxon>
        <taxon>Loliodinae</taxon>
        <taxon>Loliinae</taxon>
        <taxon>Lolium</taxon>
    </lineage>
</organism>
<evidence type="ECO:0000313" key="3">
    <source>
        <dbReference type="EMBL" id="KAK1677022.1"/>
    </source>
</evidence>